<keyword evidence="3" id="KW-1185">Reference proteome</keyword>
<reference evidence="2 3" key="1">
    <citation type="submission" date="2019-03" db="EMBL/GenBank/DDBJ databases">
        <title>First draft genome of Liparis tanakae, snailfish: a comprehensive survey of snailfish specific genes.</title>
        <authorList>
            <person name="Kim W."/>
            <person name="Song I."/>
            <person name="Jeong J.-H."/>
            <person name="Kim D."/>
            <person name="Kim S."/>
            <person name="Ryu S."/>
            <person name="Song J.Y."/>
            <person name="Lee S.K."/>
        </authorList>
    </citation>
    <scope>NUCLEOTIDE SEQUENCE [LARGE SCALE GENOMIC DNA]</scope>
    <source>
        <tissue evidence="2">Muscle</tissue>
    </source>
</reference>
<dbReference type="AlphaFoldDB" id="A0A4Z2ICA0"/>
<sequence length="134" mass="15061">MWKEHSASSSPGSKSCDAVSPYGSGAHREKMELPALAGVLFRKVPFFPVQRLHGRRLTSFDNELACCLSESLRRRGTDTGRASFYFSWQREADITFTPTSERSPSSQILALKLRYELIKLSTQCQTAVVHVEVH</sequence>
<evidence type="ECO:0000313" key="3">
    <source>
        <dbReference type="Proteomes" id="UP000314294"/>
    </source>
</evidence>
<name>A0A4Z2ICA0_9TELE</name>
<feature type="region of interest" description="Disordered" evidence="1">
    <location>
        <begin position="1"/>
        <end position="21"/>
    </location>
</feature>
<organism evidence="2 3">
    <name type="scientific">Liparis tanakae</name>
    <name type="common">Tanaka's snailfish</name>
    <dbReference type="NCBI Taxonomy" id="230148"/>
    <lineage>
        <taxon>Eukaryota</taxon>
        <taxon>Metazoa</taxon>
        <taxon>Chordata</taxon>
        <taxon>Craniata</taxon>
        <taxon>Vertebrata</taxon>
        <taxon>Euteleostomi</taxon>
        <taxon>Actinopterygii</taxon>
        <taxon>Neopterygii</taxon>
        <taxon>Teleostei</taxon>
        <taxon>Neoteleostei</taxon>
        <taxon>Acanthomorphata</taxon>
        <taxon>Eupercaria</taxon>
        <taxon>Perciformes</taxon>
        <taxon>Cottioidei</taxon>
        <taxon>Cottales</taxon>
        <taxon>Liparidae</taxon>
        <taxon>Liparis</taxon>
    </lineage>
</organism>
<accession>A0A4Z2ICA0</accession>
<comment type="caution">
    <text evidence="2">The sequence shown here is derived from an EMBL/GenBank/DDBJ whole genome shotgun (WGS) entry which is preliminary data.</text>
</comment>
<dbReference type="Proteomes" id="UP000314294">
    <property type="component" value="Unassembled WGS sequence"/>
</dbReference>
<dbReference type="EMBL" id="SRLO01000108">
    <property type="protein sequence ID" value="TNN75042.1"/>
    <property type="molecule type" value="Genomic_DNA"/>
</dbReference>
<evidence type="ECO:0000256" key="1">
    <source>
        <dbReference type="SAM" id="MobiDB-lite"/>
    </source>
</evidence>
<protein>
    <submittedName>
        <fullName evidence="2">Uncharacterized protein</fullName>
    </submittedName>
</protein>
<proteinExistence type="predicted"/>
<gene>
    <name evidence="2" type="ORF">EYF80_014788</name>
</gene>
<evidence type="ECO:0000313" key="2">
    <source>
        <dbReference type="EMBL" id="TNN75042.1"/>
    </source>
</evidence>